<dbReference type="GO" id="GO:0016020">
    <property type="term" value="C:membrane"/>
    <property type="evidence" value="ECO:0007669"/>
    <property type="project" value="UniProtKB-SubCell"/>
</dbReference>
<evidence type="ECO:0000256" key="7">
    <source>
        <dbReference type="ARBA" id="ARBA00023136"/>
    </source>
</evidence>
<evidence type="ECO:0000256" key="8">
    <source>
        <dbReference type="SAM" id="Phobius"/>
    </source>
</evidence>
<dbReference type="PANTHER" id="PTHR24421">
    <property type="entry name" value="NITRATE/NITRITE SENSOR PROTEIN NARX-RELATED"/>
    <property type="match status" value="1"/>
</dbReference>
<evidence type="ECO:0000313" key="11">
    <source>
        <dbReference type="Proteomes" id="UP000595663"/>
    </source>
</evidence>
<reference evidence="10 11" key="1">
    <citation type="journal article" date="2008" name="Int. J. Syst. Evol. Microbiol.">
        <title>Amphritea japonica sp. nov. and Amphritea balenae sp. nov., isolated from the sediment adjacent to sperm whale carcasses off Kagoshima, Japan.</title>
        <authorList>
            <person name="Miyazaki M."/>
            <person name="Nogi Y."/>
            <person name="Fujiwara Y."/>
            <person name="Kawato M."/>
            <person name="Nagahama T."/>
            <person name="Kubokawa K."/>
            <person name="Horikoshi K."/>
        </authorList>
    </citation>
    <scope>NUCLEOTIDE SEQUENCE [LARGE SCALE GENOMIC DNA]</scope>
    <source>
        <strain evidence="10 11">ATCC BAA-1530</strain>
    </source>
</reference>
<dbReference type="InterPro" id="IPR003594">
    <property type="entry name" value="HATPase_dom"/>
</dbReference>
<protein>
    <submittedName>
        <fullName evidence="10">Two-component system sensor histidine kinase</fullName>
    </submittedName>
</protein>
<keyword evidence="7 8" id="KW-0472">Membrane</keyword>
<dbReference type="InterPro" id="IPR011712">
    <property type="entry name" value="Sig_transdc_His_kin_sub3_dim/P"/>
</dbReference>
<keyword evidence="5 8" id="KW-1133">Transmembrane helix</keyword>
<keyword evidence="3 8" id="KW-0812">Transmembrane</keyword>
<dbReference type="KEGG" id="ajp:AMJAP_3258"/>
<dbReference type="InterPro" id="IPR036890">
    <property type="entry name" value="HATPase_C_sf"/>
</dbReference>
<dbReference type="Pfam" id="PF07730">
    <property type="entry name" value="HisKA_3"/>
    <property type="match status" value="1"/>
</dbReference>
<dbReference type="Gene3D" id="1.20.5.1930">
    <property type="match status" value="1"/>
</dbReference>
<evidence type="ECO:0000256" key="1">
    <source>
        <dbReference type="ARBA" id="ARBA00004370"/>
    </source>
</evidence>
<feature type="transmembrane region" description="Helical" evidence="8">
    <location>
        <begin position="6"/>
        <end position="27"/>
    </location>
</feature>
<keyword evidence="6" id="KW-0902">Two-component regulatory system</keyword>
<dbReference type="PANTHER" id="PTHR24421:SF58">
    <property type="entry name" value="SIGNAL TRANSDUCTION HISTIDINE-PROTEIN KINASE_PHOSPHATASE UHPB"/>
    <property type="match status" value="1"/>
</dbReference>
<keyword evidence="2" id="KW-0808">Transferase</keyword>
<organism evidence="10 11">
    <name type="scientific">Amphritea japonica ATCC BAA-1530</name>
    <dbReference type="NCBI Taxonomy" id="1278309"/>
    <lineage>
        <taxon>Bacteria</taxon>
        <taxon>Pseudomonadati</taxon>
        <taxon>Pseudomonadota</taxon>
        <taxon>Gammaproteobacteria</taxon>
        <taxon>Oceanospirillales</taxon>
        <taxon>Oceanospirillaceae</taxon>
        <taxon>Amphritea</taxon>
    </lineage>
</organism>
<evidence type="ECO:0000256" key="3">
    <source>
        <dbReference type="ARBA" id="ARBA00022692"/>
    </source>
</evidence>
<dbReference type="Proteomes" id="UP000595663">
    <property type="component" value="Chromosome"/>
</dbReference>
<dbReference type="GO" id="GO:0046983">
    <property type="term" value="F:protein dimerization activity"/>
    <property type="evidence" value="ECO:0007669"/>
    <property type="project" value="InterPro"/>
</dbReference>
<dbReference type="SMART" id="SM00387">
    <property type="entry name" value="HATPase_c"/>
    <property type="match status" value="1"/>
</dbReference>
<sequence>MQRNFFPFITTGWLLLTLIMVGLSLYADYTNLKKSVSNDAQFVYASVYEKAYINEVLLQSFSVLVSSLPNDHEAIRSFANEMRKRYPHIERLQIQQQQVPFTTSYGKATEYNLDPTSDEFNARFPITFIEPLNPDTRYLLKKDLLSDPVFANTIRFARKYHQPITSPSFKLDEQQNAYGLFLAFFERNTPPSGLNLYIASLVINIEGMLPNTNFLSKHSSIKLMDESGLILDQHLSDQDIQPTSWLPQLEEQRTINRFGQSFQLQISHQFGLKNINLSTLMILLCCSLAVYILLMAYLRQKVQTAIEHSTLYATLNTERQQLETRIHTRTRELREQLIENRRLTHQVLAVQERERRNLSRELHDELGQSLTAIRTDAKILKRIHPEESSIVNQTAESIDAIAQNIYDVTYGMMRTLRPSALDDLGLVDALQECIISTRFNEHGIALHTDFRGALNEMSEDYNITLFRLTQEAFSNIIKYAKARNVWIDIHRVSKGNRKEINGDRLEIMISDDGIGFDIETEAFKKGFGLIGMRERVRALDGVFQIRHNHDRGTRIIAIIPLLAGPEREIEATRSEAAIAGPATPVGLLH</sequence>
<dbReference type="CDD" id="cd16917">
    <property type="entry name" value="HATPase_UhpB-NarQ-NarX-like"/>
    <property type="match status" value="1"/>
</dbReference>
<dbReference type="EMBL" id="AP014545">
    <property type="protein sequence ID" value="BBB27843.1"/>
    <property type="molecule type" value="Genomic_DNA"/>
</dbReference>
<evidence type="ECO:0000256" key="5">
    <source>
        <dbReference type="ARBA" id="ARBA00022989"/>
    </source>
</evidence>
<dbReference type="PROSITE" id="PS50109">
    <property type="entry name" value="HIS_KIN"/>
    <property type="match status" value="1"/>
</dbReference>
<evidence type="ECO:0000256" key="6">
    <source>
        <dbReference type="ARBA" id="ARBA00023012"/>
    </source>
</evidence>
<dbReference type="InterPro" id="IPR050482">
    <property type="entry name" value="Sensor_HK_TwoCompSys"/>
</dbReference>
<proteinExistence type="predicted"/>
<accession>A0A7R6P5R7</accession>
<dbReference type="Gene3D" id="3.30.565.10">
    <property type="entry name" value="Histidine kinase-like ATPase, C-terminal domain"/>
    <property type="match status" value="1"/>
</dbReference>
<dbReference type="Gene3D" id="3.30.450.350">
    <property type="entry name" value="CHASE domain"/>
    <property type="match status" value="1"/>
</dbReference>
<dbReference type="Pfam" id="PF03924">
    <property type="entry name" value="CHASE"/>
    <property type="match status" value="1"/>
</dbReference>
<evidence type="ECO:0000256" key="4">
    <source>
        <dbReference type="ARBA" id="ARBA00022777"/>
    </source>
</evidence>
<gene>
    <name evidence="10" type="ORF">AMJAP_3258</name>
</gene>
<dbReference type="InterPro" id="IPR006189">
    <property type="entry name" value="CHASE_dom"/>
</dbReference>
<dbReference type="OrthoDB" id="9797605at2"/>
<dbReference type="InterPro" id="IPR042240">
    <property type="entry name" value="CHASE_sf"/>
</dbReference>
<dbReference type="Pfam" id="PF02518">
    <property type="entry name" value="HATPase_c"/>
    <property type="match status" value="1"/>
</dbReference>
<evidence type="ECO:0000259" key="9">
    <source>
        <dbReference type="PROSITE" id="PS50109"/>
    </source>
</evidence>
<dbReference type="GO" id="GO:0000155">
    <property type="term" value="F:phosphorelay sensor kinase activity"/>
    <property type="evidence" value="ECO:0007669"/>
    <property type="project" value="InterPro"/>
</dbReference>
<keyword evidence="11" id="KW-1185">Reference proteome</keyword>
<dbReference type="InterPro" id="IPR005467">
    <property type="entry name" value="His_kinase_dom"/>
</dbReference>
<comment type="subcellular location">
    <subcellularLocation>
        <location evidence="1">Membrane</location>
    </subcellularLocation>
</comment>
<dbReference type="SUPFAM" id="SSF55874">
    <property type="entry name" value="ATPase domain of HSP90 chaperone/DNA topoisomerase II/histidine kinase"/>
    <property type="match status" value="1"/>
</dbReference>
<feature type="domain" description="Histidine kinase" evidence="9">
    <location>
        <begin position="361"/>
        <end position="563"/>
    </location>
</feature>
<keyword evidence="4 10" id="KW-0418">Kinase</keyword>
<dbReference type="RefSeq" id="WP_019622766.1">
    <property type="nucleotide sequence ID" value="NZ_AP014545.1"/>
</dbReference>
<evidence type="ECO:0000313" key="10">
    <source>
        <dbReference type="EMBL" id="BBB27843.1"/>
    </source>
</evidence>
<name>A0A7R6P5R7_9GAMM</name>
<evidence type="ECO:0000256" key="2">
    <source>
        <dbReference type="ARBA" id="ARBA00022679"/>
    </source>
</evidence>
<feature type="transmembrane region" description="Helical" evidence="8">
    <location>
        <begin position="277"/>
        <end position="298"/>
    </location>
</feature>
<dbReference type="AlphaFoldDB" id="A0A7R6P5R7"/>